<accession>A0A929L0G6</accession>
<sequence>MKISFDFEKPLADLQSQIDKVKQAQDKTQVDMSATLAEMNEKFDVAKKEVYSNLNGWQRVQISRHPERPYTLQYLELMCDDFIEMHGDRTVGDDKAIVGGFGSLNGQTVMFIGHQKGRNTKERQYRNFGMANPEGYRKALRLMKLAEKFNKPVVTLIDTPGAFPGLEAEERGQGEAIARNLLEMSILKVPVICVIIGEGASGGALGIGIGDKVMMLENSWYSVISPENCSTILWKTWDYKERAAEALKLSSTEMLKNGLIDGVIKEPLGGAHQDPVIMASVLKKQLLKDLKALGEIEINALVNQRIEKFSSMGVVNENE</sequence>
<evidence type="ECO:0000259" key="11">
    <source>
        <dbReference type="PROSITE" id="PS50989"/>
    </source>
</evidence>
<comment type="subunit">
    <text evidence="10">Acetyl-CoA carboxylase is a heterohexamer composed of biotin carboxyl carrier protein (AccB), biotin carboxylase (AccC) and two subunits each of ACCase subunit alpha (AccA) and ACCase subunit beta (AccD).</text>
</comment>
<comment type="function">
    <text evidence="10">Component of the acetyl coenzyme A carboxylase (ACC) complex. First, biotin carboxylase catalyzes the carboxylation of biotin on its carrier protein (BCCP) and then the CO(2) group is transferred by the carboxyltransferase to acetyl-CoA to form malonyl-CoA.</text>
</comment>
<dbReference type="Proteomes" id="UP000622475">
    <property type="component" value="Unassembled WGS sequence"/>
</dbReference>
<dbReference type="InterPro" id="IPR011763">
    <property type="entry name" value="COA_CT_C"/>
</dbReference>
<evidence type="ECO:0000313" key="13">
    <source>
        <dbReference type="Proteomes" id="UP000622475"/>
    </source>
</evidence>
<dbReference type="PANTHER" id="PTHR42853:SF3">
    <property type="entry name" value="ACETYL-COENZYME A CARBOXYLASE CARBOXYL TRANSFERASE SUBUNIT ALPHA, CHLOROPLASTIC"/>
    <property type="match status" value="1"/>
</dbReference>
<evidence type="ECO:0000256" key="10">
    <source>
        <dbReference type="HAMAP-Rule" id="MF_00823"/>
    </source>
</evidence>
<dbReference type="Pfam" id="PF03255">
    <property type="entry name" value="ACCA"/>
    <property type="match status" value="1"/>
</dbReference>
<evidence type="ECO:0000256" key="6">
    <source>
        <dbReference type="ARBA" id="ARBA00022840"/>
    </source>
</evidence>
<dbReference type="InterPro" id="IPR001095">
    <property type="entry name" value="Acetyl_CoA_COase_a_su"/>
</dbReference>
<dbReference type="NCBIfam" id="TIGR00513">
    <property type="entry name" value="accA"/>
    <property type="match status" value="1"/>
</dbReference>
<organism evidence="12 13">
    <name type="scientific">Mucilaginibacter myungsuensis</name>
    <dbReference type="NCBI Taxonomy" id="649104"/>
    <lineage>
        <taxon>Bacteria</taxon>
        <taxon>Pseudomonadati</taxon>
        <taxon>Bacteroidota</taxon>
        <taxon>Sphingobacteriia</taxon>
        <taxon>Sphingobacteriales</taxon>
        <taxon>Sphingobacteriaceae</taxon>
        <taxon>Mucilaginibacter</taxon>
    </lineage>
</organism>
<evidence type="ECO:0000256" key="8">
    <source>
        <dbReference type="ARBA" id="ARBA00023160"/>
    </source>
</evidence>
<keyword evidence="7 10" id="KW-0443">Lipid metabolism</keyword>
<dbReference type="NCBIfam" id="NF004344">
    <property type="entry name" value="PRK05724.1"/>
    <property type="match status" value="1"/>
</dbReference>
<comment type="catalytic activity">
    <reaction evidence="9 10">
        <text>N(6)-carboxybiotinyl-L-lysyl-[protein] + acetyl-CoA = N(6)-biotinyl-L-lysyl-[protein] + malonyl-CoA</text>
        <dbReference type="Rhea" id="RHEA:54728"/>
        <dbReference type="Rhea" id="RHEA-COMP:10505"/>
        <dbReference type="Rhea" id="RHEA-COMP:10506"/>
        <dbReference type="ChEBI" id="CHEBI:57288"/>
        <dbReference type="ChEBI" id="CHEBI:57384"/>
        <dbReference type="ChEBI" id="CHEBI:83144"/>
        <dbReference type="ChEBI" id="CHEBI:83145"/>
        <dbReference type="EC" id="2.1.3.15"/>
    </reaction>
</comment>
<dbReference type="GO" id="GO:0016743">
    <property type="term" value="F:carboxyl- or carbamoyltransferase activity"/>
    <property type="evidence" value="ECO:0007669"/>
    <property type="project" value="UniProtKB-UniRule"/>
</dbReference>
<dbReference type="GO" id="GO:0003989">
    <property type="term" value="F:acetyl-CoA carboxylase activity"/>
    <property type="evidence" value="ECO:0007669"/>
    <property type="project" value="InterPro"/>
</dbReference>
<dbReference type="GO" id="GO:0009317">
    <property type="term" value="C:acetyl-CoA carboxylase complex"/>
    <property type="evidence" value="ECO:0007669"/>
    <property type="project" value="InterPro"/>
</dbReference>
<evidence type="ECO:0000256" key="2">
    <source>
        <dbReference type="ARBA" id="ARBA00022516"/>
    </source>
</evidence>
<dbReference type="PRINTS" id="PR01069">
    <property type="entry name" value="ACCCTRFRASEA"/>
</dbReference>
<dbReference type="RefSeq" id="WP_194110231.1">
    <property type="nucleotide sequence ID" value="NZ_JADFFL010000002.1"/>
</dbReference>
<dbReference type="PROSITE" id="PS50989">
    <property type="entry name" value="COA_CT_CTER"/>
    <property type="match status" value="1"/>
</dbReference>
<dbReference type="AlphaFoldDB" id="A0A929L0G6"/>
<dbReference type="GO" id="GO:2001295">
    <property type="term" value="P:malonyl-CoA biosynthetic process"/>
    <property type="evidence" value="ECO:0007669"/>
    <property type="project" value="UniProtKB-UniRule"/>
</dbReference>
<keyword evidence="2 10" id="KW-0444">Lipid biosynthesis</keyword>
<dbReference type="Gene3D" id="3.90.226.10">
    <property type="entry name" value="2-enoyl-CoA Hydratase, Chain A, domain 1"/>
    <property type="match status" value="1"/>
</dbReference>
<comment type="caution">
    <text evidence="12">The sequence shown here is derived from an EMBL/GenBank/DDBJ whole genome shotgun (WGS) entry which is preliminary data.</text>
</comment>
<reference evidence="12" key="1">
    <citation type="submission" date="2020-10" db="EMBL/GenBank/DDBJ databases">
        <title>Mucilaginibacter mali sp. nov., isolated from rhizosphere soil of apple orchard.</title>
        <authorList>
            <person name="Lee J.-S."/>
            <person name="Kim H.S."/>
            <person name="Kim J.-S."/>
        </authorList>
    </citation>
    <scope>NUCLEOTIDE SEQUENCE</scope>
    <source>
        <strain evidence="12">KCTC 22746</strain>
    </source>
</reference>
<comment type="similarity">
    <text evidence="10">Belongs to the AccA family.</text>
</comment>
<gene>
    <name evidence="10" type="primary">accA</name>
    <name evidence="12" type="ORF">IRJ16_03925</name>
</gene>
<dbReference type="GO" id="GO:0005524">
    <property type="term" value="F:ATP binding"/>
    <property type="evidence" value="ECO:0007669"/>
    <property type="project" value="UniProtKB-KW"/>
</dbReference>
<evidence type="ECO:0000256" key="3">
    <source>
        <dbReference type="ARBA" id="ARBA00022679"/>
    </source>
</evidence>
<keyword evidence="4 10" id="KW-0547">Nucleotide-binding</keyword>
<proteinExistence type="inferred from homology"/>
<keyword evidence="8 10" id="KW-0275">Fatty acid biosynthesis</keyword>
<dbReference type="PANTHER" id="PTHR42853">
    <property type="entry name" value="ACETYL-COENZYME A CARBOXYLASE CARBOXYL TRANSFERASE SUBUNIT ALPHA"/>
    <property type="match status" value="1"/>
</dbReference>
<keyword evidence="10" id="KW-0963">Cytoplasm</keyword>
<keyword evidence="12" id="KW-0436">Ligase</keyword>
<keyword evidence="3 10" id="KW-0808">Transferase</keyword>
<dbReference type="InterPro" id="IPR029045">
    <property type="entry name" value="ClpP/crotonase-like_dom_sf"/>
</dbReference>
<dbReference type="EC" id="2.1.3.15" evidence="10"/>
<dbReference type="SUPFAM" id="SSF52096">
    <property type="entry name" value="ClpP/crotonase"/>
    <property type="match status" value="1"/>
</dbReference>
<evidence type="ECO:0000256" key="1">
    <source>
        <dbReference type="ARBA" id="ARBA00004956"/>
    </source>
</evidence>
<feature type="domain" description="CoA carboxyltransferase C-terminal" evidence="11">
    <location>
        <begin position="38"/>
        <end position="292"/>
    </location>
</feature>
<protein>
    <recommendedName>
        <fullName evidence="10">Acetyl-coenzyme A carboxylase carboxyl transferase subunit alpha</fullName>
        <shortName evidence="10">ACCase subunit alpha</shortName>
        <shortName evidence="10">Acetyl-CoA carboxylase carboxyltransferase subunit alpha</shortName>
        <ecNumber evidence="10">2.1.3.15</ecNumber>
    </recommendedName>
</protein>
<evidence type="ECO:0000256" key="9">
    <source>
        <dbReference type="ARBA" id="ARBA00049152"/>
    </source>
</evidence>
<dbReference type="HAMAP" id="MF_00823">
    <property type="entry name" value="AcetylCoA_CT_alpha"/>
    <property type="match status" value="1"/>
</dbReference>
<evidence type="ECO:0000256" key="4">
    <source>
        <dbReference type="ARBA" id="ARBA00022741"/>
    </source>
</evidence>
<keyword evidence="6 10" id="KW-0067">ATP-binding</keyword>
<evidence type="ECO:0000256" key="5">
    <source>
        <dbReference type="ARBA" id="ARBA00022832"/>
    </source>
</evidence>
<dbReference type="GO" id="GO:0006633">
    <property type="term" value="P:fatty acid biosynthetic process"/>
    <property type="evidence" value="ECO:0007669"/>
    <property type="project" value="UniProtKB-KW"/>
</dbReference>
<comment type="subcellular location">
    <subcellularLocation>
        <location evidence="10">Cytoplasm</location>
    </subcellularLocation>
</comment>
<keyword evidence="5 10" id="KW-0276">Fatty acid metabolism</keyword>
<evidence type="ECO:0000256" key="7">
    <source>
        <dbReference type="ARBA" id="ARBA00023098"/>
    </source>
</evidence>
<name>A0A929L0G6_9SPHI</name>
<evidence type="ECO:0000313" key="12">
    <source>
        <dbReference type="EMBL" id="MBE9661021.1"/>
    </source>
</evidence>
<keyword evidence="13" id="KW-1185">Reference proteome</keyword>
<dbReference type="EMBL" id="JADFFL010000002">
    <property type="protein sequence ID" value="MBE9661021.1"/>
    <property type="molecule type" value="Genomic_DNA"/>
</dbReference>
<dbReference type="NCBIfam" id="NF041504">
    <property type="entry name" value="AccA_sub"/>
    <property type="match status" value="1"/>
</dbReference>
<comment type="pathway">
    <text evidence="1 10">Lipid metabolism; malonyl-CoA biosynthesis; malonyl-CoA from acetyl-CoA: step 1/1.</text>
</comment>